<evidence type="ECO:0000256" key="1">
    <source>
        <dbReference type="ARBA" id="ARBA00004141"/>
    </source>
</evidence>
<dbReference type="Proteomes" id="UP000224854">
    <property type="component" value="Unassembled WGS sequence"/>
</dbReference>
<feature type="transmembrane region" description="Helical" evidence="6">
    <location>
        <begin position="225"/>
        <end position="246"/>
    </location>
</feature>
<dbReference type="Pfam" id="PF20684">
    <property type="entry name" value="Fung_rhodopsin"/>
    <property type="match status" value="1"/>
</dbReference>
<protein>
    <recommendedName>
        <fullName evidence="7">Rhodopsin domain-containing protein</fullName>
    </recommendedName>
</protein>
<comment type="subcellular location">
    <subcellularLocation>
        <location evidence="1">Membrane</location>
        <topology evidence="1">Multi-pass membrane protein</topology>
    </subcellularLocation>
</comment>
<evidence type="ECO:0000259" key="7">
    <source>
        <dbReference type="Pfam" id="PF20684"/>
    </source>
</evidence>
<dbReference type="GO" id="GO:0016020">
    <property type="term" value="C:membrane"/>
    <property type="evidence" value="ECO:0007669"/>
    <property type="project" value="UniProtKB-SubCell"/>
</dbReference>
<sequence>MQNAASHPSPLDLLRPPPGVQPNYIDPPSKAGTLRTLDAVFLTLMLIAVLIRVFVRLRYTKAWGWDDATCALAAIGSTAHTAMHMEGINRGIGRHIWDIPIPWLASAENIRIFEANGINYPFTILFAKLSILLFYLRIFRINNILRALIYITIFVLTGFYLAIFVLGIVAVAKCGLSFAADPVCHAIQGPLIFINGGFNVATDFYILILPFPLLSALNLRLGQKLGVAAVFACGLAACAASLARLIASALTYHTSDVFWDTATTSMFTTVEMNIVIIVSCVSTFPTFYSKTRVYLQSTTSSIRSRLFASPRGSVNSSEKA</sequence>
<dbReference type="PANTHER" id="PTHR33048:SF158">
    <property type="entry name" value="MEMBRANE PROTEIN PTH11-LIKE, PUTATIVE-RELATED"/>
    <property type="match status" value="1"/>
</dbReference>
<dbReference type="AlphaFoldDB" id="A0A2C5Z2D9"/>
<gene>
    <name evidence="8" type="ORF">CDD82_5082</name>
</gene>
<evidence type="ECO:0000256" key="2">
    <source>
        <dbReference type="ARBA" id="ARBA00022692"/>
    </source>
</evidence>
<feature type="transmembrane region" description="Helical" evidence="6">
    <location>
        <begin position="266"/>
        <end position="288"/>
    </location>
</feature>
<evidence type="ECO:0000313" key="9">
    <source>
        <dbReference type="Proteomes" id="UP000224854"/>
    </source>
</evidence>
<accession>A0A2C5Z2D9</accession>
<feature type="domain" description="Rhodopsin" evidence="7">
    <location>
        <begin position="51"/>
        <end position="286"/>
    </location>
</feature>
<feature type="transmembrane region" description="Helical" evidence="6">
    <location>
        <begin position="148"/>
        <end position="172"/>
    </location>
</feature>
<evidence type="ECO:0000313" key="8">
    <source>
        <dbReference type="EMBL" id="PHH74156.1"/>
    </source>
</evidence>
<proteinExistence type="inferred from homology"/>
<dbReference type="OrthoDB" id="4916771at2759"/>
<name>A0A2C5Z2D9_9HYPO</name>
<keyword evidence="4 6" id="KW-0472">Membrane</keyword>
<keyword evidence="2 6" id="KW-0812">Transmembrane</keyword>
<comment type="similarity">
    <text evidence="5">Belongs to the SAT4 family.</text>
</comment>
<organism evidence="8 9">
    <name type="scientific">Ophiocordyceps australis</name>
    <dbReference type="NCBI Taxonomy" id="1399860"/>
    <lineage>
        <taxon>Eukaryota</taxon>
        <taxon>Fungi</taxon>
        <taxon>Dikarya</taxon>
        <taxon>Ascomycota</taxon>
        <taxon>Pezizomycotina</taxon>
        <taxon>Sordariomycetes</taxon>
        <taxon>Hypocreomycetidae</taxon>
        <taxon>Hypocreales</taxon>
        <taxon>Ophiocordycipitaceae</taxon>
        <taxon>Ophiocordyceps</taxon>
    </lineage>
</organism>
<dbReference type="InterPro" id="IPR052337">
    <property type="entry name" value="SAT4-like"/>
</dbReference>
<evidence type="ECO:0000256" key="4">
    <source>
        <dbReference type="ARBA" id="ARBA00023136"/>
    </source>
</evidence>
<keyword evidence="9" id="KW-1185">Reference proteome</keyword>
<evidence type="ECO:0000256" key="3">
    <source>
        <dbReference type="ARBA" id="ARBA00022989"/>
    </source>
</evidence>
<evidence type="ECO:0000256" key="5">
    <source>
        <dbReference type="ARBA" id="ARBA00038359"/>
    </source>
</evidence>
<dbReference type="EMBL" id="NJEU01000450">
    <property type="protein sequence ID" value="PHH74156.1"/>
    <property type="molecule type" value="Genomic_DNA"/>
</dbReference>
<dbReference type="InterPro" id="IPR049326">
    <property type="entry name" value="Rhodopsin_dom_fungi"/>
</dbReference>
<comment type="caution">
    <text evidence="8">The sequence shown here is derived from an EMBL/GenBank/DDBJ whole genome shotgun (WGS) entry which is preliminary data.</text>
</comment>
<evidence type="ECO:0000256" key="6">
    <source>
        <dbReference type="SAM" id="Phobius"/>
    </source>
</evidence>
<keyword evidence="3 6" id="KW-1133">Transmembrane helix</keyword>
<feature type="transmembrane region" description="Helical" evidence="6">
    <location>
        <begin position="192"/>
        <end position="213"/>
    </location>
</feature>
<dbReference type="PANTHER" id="PTHR33048">
    <property type="entry name" value="PTH11-LIKE INTEGRAL MEMBRANE PROTEIN (AFU_ORTHOLOGUE AFUA_5G11245)"/>
    <property type="match status" value="1"/>
</dbReference>
<reference evidence="8 9" key="1">
    <citation type="submission" date="2017-06" db="EMBL/GenBank/DDBJ databases">
        <title>Ant-infecting Ophiocordyceps genomes reveal a high diversity of potential behavioral manipulation genes and a possible major role for enterotoxins.</title>
        <authorList>
            <person name="De Bekker C."/>
            <person name="Evans H.C."/>
            <person name="Brachmann A."/>
            <person name="Hughes D.P."/>
        </authorList>
    </citation>
    <scope>NUCLEOTIDE SEQUENCE [LARGE SCALE GENOMIC DNA]</scope>
    <source>
        <strain evidence="8 9">1348a</strain>
    </source>
</reference>
<feature type="transmembrane region" description="Helical" evidence="6">
    <location>
        <begin position="37"/>
        <end position="55"/>
    </location>
</feature>